<dbReference type="Proteomes" id="UP001392437">
    <property type="component" value="Unassembled WGS sequence"/>
</dbReference>
<organism evidence="2 3">
    <name type="scientific">Apiospora kogelbergensis</name>
    <dbReference type="NCBI Taxonomy" id="1337665"/>
    <lineage>
        <taxon>Eukaryota</taxon>
        <taxon>Fungi</taxon>
        <taxon>Dikarya</taxon>
        <taxon>Ascomycota</taxon>
        <taxon>Pezizomycotina</taxon>
        <taxon>Sordariomycetes</taxon>
        <taxon>Xylariomycetidae</taxon>
        <taxon>Amphisphaeriales</taxon>
        <taxon>Apiosporaceae</taxon>
        <taxon>Apiospora</taxon>
    </lineage>
</organism>
<evidence type="ECO:0000256" key="1">
    <source>
        <dbReference type="SAM" id="MobiDB-lite"/>
    </source>
</evidence>
<keyword evidence="3" id="KW-1185">Reference proteome</keyword>
<reference evidence="2 3" key="1">
    <citation type="submission" date="2023-01" db="EMBL/GenBank/DDBJ databases">
        <title>Analysis of 21 Apiospora genomes using comparative genomics revels a genus with tremendous synthesis potential of carbohydrate active enzymes and secondary metabolites.</title>
        <authorList>
            <person name="Sorensen T."/>
        </authorList>
    </citation>
    <scope>NUCLEOTIDE SEQUENCE [LARGE SCALE GENOMIC DNA]</scope>
    <source>
        <strain evidence="2 3">CBS 117206</strain>
    </source>
</reference>
<sequence length="470" mass="53561">MLLIESFTRVIHQIDTAEHITALFSSLESQTLSPSELSPRDRRSVLDFPEEAELRASVRQSTALPSRAALVQRAAHAPADLTTSELEVLRHRYWPPDRRPGLSAKRPYHDKVAAAALSLDDEQVMYGRLAAVRVPALFELGPDEKAALENVHQEWGRRWRAEREAELAVQVEKDLSRLDARWPWIRRIWEDTKAADGSGVGDCRWGFVQYRDPDGGDGKDQWEEYECAKDGRLMWARISMGFPTWFDQLCGSQLLPWPEDIESPSPHDDDDGHHQEEEAGNSNSIVKRETLFQKLRDNFLSLRDGSLPTSEAAADGRKSGGLQKGLLTNVFLVHDHATVHSVLGMNGLADEMWVWAVDPDYKPLPPSLSSPLPPSLLNPEYDDDYPTEEYRGYFRVRIQQLVKNFYLARRYRSDEFSMADLWGMAQKSRNQTFVSLNESEFQRFSVDRSTGSALRYEDAVSAQLKPRSEF</sequence>
<feature type="region of interest" description="Disordered" evidence="1">
    <location>
        <begin position="257"/>
        <end position="286"/>
    </location>
</feature>
<comment type="caution">
    <text evidence="2">The sequence shown here is derived from an EMBL/GenBank/DDBJ whole genome shotgun (WGS) entry which is preliminary data.</text>
</comment>
<dbReference type="EMBL" id="JAQQWP010000003">
    <property type="protein sequence ID" value="KAK8123603.1"/>
    <property type="molecule type" value="Genomic_DNA"/>
</dbReference>
<dbReference type="AlphaFoldDB" id="A0AAW0R3Q6"/>
<evidence type="ECO:0000313" key="3">
    <source>
        <dbReference type="Proteomes" id="UP001392437"/>
    </source>
</evidence>
<accession>A0AAW0R3Q6</accession>
<evidence type="ECO:0000313" key="2">
    <source>
        <dbReference type="EMBL" id="KAK8123603.1"/>
    </source>
</evidence>
<gene>
    <name evidence="2" type="ORF">PG999_003521</name>
</gene>
<proteinExistence type="predicted"/>
<feature type="compositionally biased region" description="Basic and acidic residues" evidence="1">
    <location>
        <begin position="265"/>
        <end position="277"/>
    </location>
</feature>
<name>A0AAW0R3Q6_9PEZI</name>
<protein>
    <submittedName>
        <fullName evidence="2">Uncharacterized protein</fullName>
    </submittedName>
</protein>